<gene>
    <name evidence="8" type="ORF">PoB_001750000</name>
</gene>
<comment type="similarity">
    <text evidence="2">Belongs to the Ca(2+):cation antiporter (CaCA) (TC 2.A.19) family. SLC24A subfamily.</text>
</comment>
<name>A0AAV3Z689_9GAST</name>
<dbReference type="GO" id="GO:0005886">
    <property type="term" value="C:plasma membrane"/>
    <property type="evidence" value="ECO:0007669"/>
    <property type="project" value="TreeGrafter"/>
</dbReference>
<keyword evidence="6 7" id="KW-0472">Membrane</keyword>
<comment type="subcellular location">
    <subcellularLocation>
        <location evidence="1">Membrane</location>
        <topology evidence="1">Multi-pass membrane protein</topology>
    </subcellularLocation>
</comment>
<dbReference type="PANTHER" id="PTHR10846">
    <property type="entry name" value="SODIUM/POTASSIUM/CALCIUM EXCHANGER"/>
    <property type="match status" value="1"/>
</dbReference>
<evidence type="ECO:0000256" key="2">
    <source>
        <dbReference type="ARBA" id="ARBA00005364"/>
    </source>
</evidence>
<comment type="caution">
    <text evidence="8">The sequence shown here is derived from an EMBL/GenBank/DDBJ whole genome shotgun (WGS) entry which is preliminary data.</text>
</comment>
<feature type="transmembrane region" description="Helical" evidence="7">
    <location>
        <begin position="88"/>
        <end position="107"/>
    </location>
</feature>
<keyword evidence="5 7" id="KW-1133">Transmembrane helix</keyword>
<keyword evidence="3" id="KW-0050">Antiport</keyword>
<dbReference type="PANTHER" id="PTHR10846:SF72">
    <property type="entry name" value="SODIUM_POTASSIUM_CALCIUM EXCHANGER NCKX30C"/>
    <property type="match status" value="1"/>
</dbReference>
<organism evidence="8 9">
    <name type="scientific">Plakobranchus ocellatus</name>
    <dbReference type="NCBI Taxonomy" id="259542"/>
    <lineage>
        <taxon>Eukaryota</taxon>
        <taxon>Metazoa</taxon>
        <taxon>Spiralia</taxon>
        <taxon>Lophotrochozoa</taxon>
        <taxon>Mollusca</taxon>
        <taxon>Gastropoda</taxon>
        <taxon>Heterobranchia</taxon>
        <taxon>Euthyneura</taxon>
        <taxon>Panpulmonata</taxon>
        <taxon>Sacoglossa</taxon>
        <taxon>Placobranchoidea</taxon>
        <taxon>Plakobranchidae</taxon>
        <taxon>Plakobranchus</taxon>
    </lineage>
</organism>
<dbReference type="GO" id="GO:0006874">
    <property type="term" value="P:intracellular calcium ion homeostasis"/>
    <property type="evidence" value="ECO:0007669"/>
    <property type="project" value="TreeGrafter"/>
</dbReference>
<dbReference type="GO" id="GO:0008273">
    <property type="term" value="F:calcium, potassium:sodium antiporter activity"/>
    <property type="evidence" value="ECO:0007669"/>
    <property type="project" value="TreeGrafter"/>
</dbReference>
<dbReference type="GO" id="GO:0005262">
    <property type="term" value="F:calcium channel activity"/>
    <property type="evidence" value="ECO:0007669"/>
    <property type="project" value="TreeGrafter"/>
</dbReference>
<evidence type="ECO:0000256" key="6">
    <source>
        <dbReference type="ARBA" id="ARBA00023136"/>
    </source>
</evidence>
<evidence type="ECO:0000256" key="3">
    <source>
        <dbReference type="ARBA" id="ARBA00022449"/>
    </source>
</evidence>
<dbReference type="Proteomes" id="UP000735302">
    <property type="component" value="Unassembled WGS sequence"/>
</dbReference>
<keyword evidence="3" id="KW-0813">Transport</keyword>
<dbReference type="AlphaFoldDB" id="A0AAV3Z689"/>
<evidence type="ECO:0000256" key="5">
    <source>
        <dbReference type="ARBA" id="ARBA00022989"/>
    </source>
</evidence>
<evidence type="ECO:0000256" key="1">
    <source>
        <dbReference type="ARBA" id="ARBA00004141"/>
    </source>
</evidence>
<protein>
    <submittedName>
        <fullName evidence="8">Sodium/potassium/calcium exchanger 2</fullName>
    </submittedName>
</protein>
<keyword evidence="4 7" id="KW-0812">Transmembrane</keyword>
<accession>A0AAV3Z689</accession>
<evidence type="ECO:0000313" key="8">
    <source>
        <dbReference type="EMBL" id="GFN90994.1"/>
    </source>
</evidence>
<proteinExistence type="inferred from homology"/>
<dbReference type="InterPro" id="IPR004481">
    <property type="entry name" value="K/Na/Ca-exchanger"/>
</dbReference>
<evidence type="ECO:0000256" key="4">
    <source>
        <dbReference type="ARBA" id="ARBA00022692"/>
    </source>
</evidence>
<feature type="transmembrane region" description="Helical" evidence="7">
    <location>
        <begin position="60"/>
        <end position="82"/>
    </location>
</feature>
<keyword evidence="9" id="KW-1185">Reference proteome</keyword>
<evidence type="ECO:0000256" key="7">
    <source>
        <dbReference type="SAM" id="Phobius"/>
    </source>
</evidence>
<reference evidence="8 9" key="1">
    <citation type="journal article" date="2021" name="Elife">
        <title>Chloroplast acquisition without the gene transfer in kleptoplastic sea slugs, Plakobranchus ocellatus.</title>
        <authorList>
            <person name="Maeda T."/>
            <person name="Takahashi S."/>
            <person name="Yoshida T."/>
            <person name="Shimamura S."/>
            <person name="Takaki Y."/>
            <person name="Nagai Y."/>
            <person name="Toyoda A."/>
            <person name="Suzuki Y."/>
            <person name="Arimoto A."/>
            <person name="Ishii H."/>
            <person name="Satoh N."/>
            <person name="Nishiyama T."/>
            <person name="Hasebe M."/>
            <person name="Maruyama T."/>
            <person name="Minagawa J."/>
            <person name="Obokata J."/>
            <person name="Shigenobu S."/>
        </authorList>
    </citation>
    <scope>NUCLEOTIDE SEQUENCE [LARGE SCALE GENOMIC DNA]</scope>
</reference>
<evidence type="ECO:0000313" key="9">
    <source>
        <dbReference type="Proteomes" id="UP000735302"/>
    </source>
</evidence>
<sequence>MLQLFFIYIKTCIFIAIQKTGQHLSLLKLALHSSNRLPVPWMLYSAVNAGDAYVVSSDGLLCSIFLLFIMLLAVIVCIAVSGWKMSKILGLAMMGLYLVFVTLAVLLEYGKIACPKL</sequence>
<dbReference type="EMBL" id="BLXT01002074">
    <property type="protein sequence ID" value="GFN90994.1"/>
    <property type="molecule type" value="Genomic_DNA"/>
</dbReference>